<dbReference type="EMBL" id="CAJNJA010056186">
    <property type="protein sequence ID" value="CAE7857816.1"/>
    <property type="molecule type" value="Genomic_DNA"/>
</dbReference>
<dbReference type="AlphaFoldDB" id="A0A813A744"/>
<organism evidence="2 3">
    <name type="scientific">Symbiodinium necroappetens</name>
    <dbReference type="NCBI Taxonomy" id="1628268"/>
    <lineage>
        <taxon>Eukaryota</taxon>
        <taxon>Sar</taxon>
        <taxon>Alveolata</taxon>
        <taxon>Dinophyceae</taxon>
        <taxon>Suessiales</taxon>
        <taxon>Symbiodiniaceae</taxon>
        <taxon>Symbiodinium</taxon>
    </lineage>
</organism>
<reference evidence="2" key="1">
    <citation type="submission" date="2021-02" db="EMBL/GenBank/DDBJ databases">
        <authorList>
            <person name="Dougan E. K."/>
            <person name="Rhodes N."/>
            <person name="Thang M."/>
            <person name="Chan C."/>
        </authorList>
    </citation>
    <scope>NUCLEOTIDE SEQUENCE</scope>
</reference>
<keyword evidence="3" id="KW-1185">Reference proteome</keyword>
<comment type="caution">
    <text evidence="2">The sequence shown here is derived from an EMBL/GenBank/DDBJ whole genome shotgun (WGS) entry which is preliminary data.</text>
</comment>
<dbReference type="OrthoDB" id="10347978at2759"/>
<protein>
    <submittedName>
        <fullName evidence="2">Uncharacterized protein</fullName>
    </submittedName>
</protein>
<evidence type="ECO:0000256" key="1">
    <source>
        <dbReference type="SAM" id="MobiDB-lite"/>
    </source>
</evidence>
<feature type="region of interest" description="Disordered" evidence="1">
    <location>
        <begin position="153"/>
        <end position="181"/>
    </location>
</feature>
<name>A0A813A744_9DINO</name>
<evidence type="ECO:0000313" key="3">
    <source>
        <dbReference type="Proteomes" id="UP000601435"/>
    </source>
</evidence>
<feature type="region of interest" description="Disordered" evidence="1">
    <location>
        <begin position="1"/>
        <end position="63"/>
    </location>
</feature>
<dbReference type="Proteomes" id="UP000601435">
    <property type="component" value="Unassembled WGS sequence"/>
</dbReference>
<feature type="compositionally biased region" description="Low complexity" evidence="1">
    <location>
        <begin position="42"/>
        <end position="63"/>
    </location>
</feature>
<evidence type="ECO:0000313" key="2">
    <source>
        <dbReference type="EMBL" id="CAE7857816.1"/>
    </source>
</evidence>
<accession>A0A813A744</accession>
<sequence>MTGQPGFGRKDSATEGSRANAKGIGSAWGQPAGAPPGPGAPPNGALGASWGDPVPAKAPAAPADPRVDWFCRQHGLDAVVERRLRQLAPDAQRRVMDEGPIGANPSFEVTSRIHRIEAWEHGHHVSSFCARHIVSPQAQDALKALSPDIARKVMSTPLTSPDPSSELLARCNDAGKDSAVQ</sequence>
<proteinExistence type="predicted"/>
<gene>
    <name evidence="2" type="ORF">SNEC2469_LOCUS27022</name>
</gene>